<dbReference type="EMBL" id="BARV01042956">
    <property type="protein sequence ID" value="GAI52479.1"/>
    <property type="molecule type" value="Genomic_DNA"/>
</dbReference>
<name>X1RA83_9ZZZZ</name>
<dbReference type="PANTHER" id="PTHR30615:SF8">
    <property type="entry name" value="UPF0047 PROTEIN C4A8.02C"/>
    <property type="match status" value="1"/>
</dbReference>
<dbReference type="InterPro" id="IPR035917">
    <property type="entry name" value="YjbQ-like_sf"/>
</dbReference>
<organism evidence="2">
    <name type="scientific">marine sediment metagenome</name>
    <dbReference type="NCBI Taxonomy" id="412755"/>
    <lineage>
        <taxon>unclassified sequences</taxon>
        <taxon>metagenomes</taxon>
        <taxon>ecological metagenomes</taxon>
    </lineage>
</organism>
<dbReference type="AlphaFoldDB" id="X1RA83"/>
<dbReference type="InterPro" id="IPR001602">
    <property type="entry name" value="UPF0047_YjbQ-like"/>
</dbReference>
<dbReference type="SUPFAM" id="SSF111038">
    <property type="entry name" value="YjbQ-like"/>
    <property type="match status" value="1"/>
</dbReference>
<comment type="similarity">
    <text evidence="1">Belongs to the UPF0047 family.</text>
</comment>
<protein>
    <recommendedName>
        <fullName evidence="3">Secondary thiamine-phosphate synthase enzyme</fullName>
    </recommendedName>
</protein>
<sequence>CLISCPGSTCGITTIEYESGLIEDLKRVLEKIAPMSENYEHCKKWGDCNGYAHIRSALLKPFLVVSIENGKLVLGSWQQLAFLDFDNRPRDREILIKIVSS</sequence>
<dbReference type="Gene3D" id="2.60.120.460">
    <property type="entry name" value="YjbQ-like"/>
    <property type="match status" value="1"/>
</dbReference>
<dbReference type="PANTHER" id="PTHR30615">
    <property type="entry name" value="UNCHARACTERIZED PROTEIN YJBQ-RELATED"/>
    <property type="match status" value="1"/>
</dbReference>
<evidence type="ECO:0000313" key="2">
    <source>
        <dbReference type="EMBL" id="GAI52479.1"/>
    </source>
</evidence>
<evidence type="ECO:0000256" key="1">
    <source>
        <dbReference type="ARBA" id="ARBA00005534"/>
    </source>
</evidence>
<comment type="caution">
    <text evidence="2">The sequence shown here is derived from an EMBL/GenBank/DDBJ whole genome shotgun (WGS) entry which is preliminary data.</text>
</comment>
<proteinExistence type="inferred from homology"/>
<reference evidence="2" key="1">
    <citation type="journal article" date="2014" name="Front. Microbiol.">
        <title>High frequency of phylogenetically diverse reductive dehalogenase-homologous genes in deep subseafloor sedimentary metagenomes.</title>
        <authorList>
            <person name="Kawai M."/>
            <person name="Futagami T."/>
            <person name="Toyoda A."/>
            <person name="Takaki Y."/>
            <person name="Nishi S."/>
            <person name="Hori S."/>
            <person name="Arai W."/>
            <person name="Tsubouchi T."/>
            <person name="Morono Y."/>
            <person name="Uchiyama I."/>
            <person name="Ito T."/>
            <person name="Fujiyama A."/>
            <person name="Inagaki F."/>
            <person name="Takami H."/>
        </authorList>
    </citation>
    <scope>NUCLEOTIDE SEQUENCE</scope>
    <source>
        <strain evidence="2">Expedition CK06-06</strain>
    </source>
</reference>
<gene>
    <name evidence="2" type="ORF">S06H3_64350</name>
</gene>
<dbReference type="PIRSF" id="PIRSF004681">
    <property type="entry name" value="UCP004681"/>
    <property type="match status" value="1"/>
</dbReference>
<evidence type="ECO:0008006" key="3">
    <source>
        <dbReference type="Google" id="ProtNLM"/>
    </source>
</evidence>
<dbReference type="Pfam" id="PF01894">
    <property type="entry name" value="YjbQ"/>
    <property type="match status" value="1"/>
</dbReference>
<feature type="non-terminal residue" evidence="2">
    <location>
        <position position="1"/>
    </location>
</feature>
<accession>X1RA83</accession>